<dbReference type="AlphaFoldDB" id="A0A066UNU6"/>
<comment type="caution">
    <text evidence="5">The sequence shown here is derived from an EMBL/GenBank/DDBJ whole genome shotgun (WGS) entry which is preliminary data.</text>
</comment>
<evidence type="ECO:0000313" key="5">
    <source>
        <dbReference type="EMBL" id="KDN28710.1"/>
    </source>
</evidence>
<dbReference type="SUPFAM" id="SSF46689">
    <property type="entry name" value="Homeodomain-like"/>
    <property type="match status" value="1"/>
</dbReference>
<dbReference type="EMBL" id="JFFR01000014">
    <property type="protein sequence ID" value="KDN28710.1"/>
    <property type="molecule type" value="Genomic_DNA"/>
</dbReference>
<dbReference type="InterPro" id="IPR001647">
    <property type="entry name" value="HTH_TetR"/>
</dbReference>
<reference evidence="5 6" key="1">
    <citation type="submission" date="2014-02" db="EMBL/GenBank/DDBJ databases">
        <title>Vibrio fortis Dalian14 Genome Sequencing.</title>
        <authorList>
            <person name="Wang Y."/>
            <person name="Song L."/>
            <person name="Liu G."/>
            <person name="Ding J."/>
        </authorList>
    </citation>
    <scope>NUCLEOTIDE SEQUENCE [LARGE SCALE GENOMIC DNA]</scope>
    <source>
        <strain evidence="5 6">Dalian14</strain>
    </source>
</reference>
<reference evidence="4 7" key="2">
    <citation type="submission" date="2019-09" db="EMBL/GenBank/DDBJ databases">
        <title>Whole genome sequence of Vibrio fortis.</title>
        <authorList>
            <person name="Das S.K."/>
        </authorList>
    </citation>
    <scope>NUCLEOTIDE SEQUENCE [LARGE SCALE GENOMIC DNA]</scope>
    <source>
        <strain evidence="4 7">AN60</strain>
    </source>
</reference>
<evidence type="ECO:0000313" key="4">
    <source>
        <dbReference type="EMBL" id="KAB0285662.1"/>
    </source>
</evidence>
<sequence>MPRVSQEVAKQTRKRIIESAIKIVTLEGSKHLTFSNIAKKADISRSGINCHFKRKEDLMDEIRPVLAERVEQALDFSSPDNFFQSWRNAVDNDRMFRNLIANLEYVIDGKTGTASLIEKIQGDKEEVIKTTYMAIGYAVIHIGKAG</sequence>
<evidence type="ECO:0000256" key="2">
    <source>
        <dbReference type="PROSITE-ProRule" id="PRU00335"/>
    </source>
</evidence>
<evidence type="ECO:0000313" key="7">
    <source>
        <dbReference type="Proteomes" id="UP000326789"/>
    </source>
</evidence>
<feature type="DNA-binding region" description="H-T-H motif" evidence="2">
    <location>
        <begin position="33"/>
        <end position="52"/>
    </location>
</feature>
<dbReference type="GO" id="GO:0003677">
    <property type="term" value="F:DNA binding"/>
    <property type="evidence" value="ECO:0007669"/>
    <property type="project" value="UniProtKB-UniRule"/>
</dbReference>
<dbReference type="PROSITE" id="PS50977">
    <property type="entry name" value="HTH_TETR_2"/>
    <property type="match status" value="1"/>
</dbReference>
<keyword evidence="1 2" id="KW-0238">DNA-binding</keyword>
<evidence type="ECO:0000313" key="6">
    <source>
        <dbReference type="Proteomes" id="UP000027219"/>
    </source>
</evidence>
<organism evidence="5 6">
    <name type="scientific">Vibrio fortis</name>
    <dbReference type="NCBI Taxonomy" id="212667"/>
    <lineage>
        <taxon>Bacteria</taxon>
        <taxon>Pseudomonadati</taxon>
        <taxon>Pseudomonadota</taxon>
        <taxon>Gammaproteobacteria</taxon>
        <taxon>Vibrionales</taxon>
        <taxon>Vibrionaceae</taxon>
        <taxon>Vibrio</taxon>
    </lineage>
</organism>
<dbReference type="Gene3D" id="1.10.357.10">
    <property type="entry name" value="Tetracycline Repressor, domain 2"/>
    <property type="match status" value="1"/>
</dbReference>
<dbReference type="Proteomes" id="UP000326789">
    <property type="component" value="Unassembled WGS sequence"/>
</dbReference>
<gene>
    <name evidence="4" type="ORF">F2P58_24300</name>
    <name evidence="5" type="ORF">VFDL14_00075</name>
</gene>
<proteinExistence type="predicted"/>
<dbReference type="OrthoDB" id="5816932at2"/>
<accession>A0A066UNU6</accession>
<evidence type="ECO:0000256" key="1">
    <source>
        <dbReference type="ARBA" id="ARBA00023125"/>
    </source>
</evidence>
<dbReference type="Proteomes" id="UP000027219">
    <property type="component" value="Unassembled WGS sequence"/>
</dbReference>
<dbReference type="EMBL" id="VWSE01000010">
    <property type="protein sequence ID" value="KAB0285662.1"/>
    <property type="molecule type" value="Genomic_DNA"/>
</dbReference>
<protein>
    <submittedName>
        <fullName evidence="4 5">Transcriptional regulator</fullName>
    </submittedName>
</protein>
<dbReference type="InterPro" id="IPR009057">
    <property type="entry name" value="Homeodomain-like_sf"/>
</dbReference>
<dbReference type="STRING" id="212667.VFDL14_00075"/>
<keyword evidence="6" id="KW-1185">Reference proteome</keyword>
<dbReference type="Pfam" id="PF00440">
    <property type="entry name" value="TetR_N"/>
    <property type="match status" value="1"/>
</dbReference>
<evidence type="ECO:0000259" key="3">
    <source>
        <dbReference type="PROSITE" id="PS50977"/>
    </source>
</evidence>
<feature type="domain" description="HTH tetR-type" evidence="3">
    <location>
        <begin position="10"/>
        <end position="70"/>
    </location>
</feature>
<name>A0A066UNU6_9VIBR</name>